<evidence type="ECO:0000256" key="4">
    <source>
        <dbReference type="ARBA" id="ARBA00022692"/>
    </source>
</evidence>
<dbReference type="FunFam" id="3.40.50.300:FF:000059">
    <property type="entry name" value="ABC transporter G family member 40"/>
    <property type="match status" value="1"/>
</dbReference>
<keyword evidence="5" id="KW-0677">Repeat</keyword>
<dbReference type="SMART" id="SM00382">
    <property type="entry name" value="AAA"/>
    <property type="match status" value="1"/>
</dbReference>
<name>A0AAW1XQN5_RUBAR</name>
<keyword evidence="7" id="KW-0067">ATP-binding</keyword>
<dbReference type="InterPro" id="IPR013525">
    <property type="entry name" value="ABC2_TM"/>
</dbReference>
<keyword evidence="6" id="KW-0547">Nucleotide-binding</keyword>
<evidence type="ECO:0000256" key="1">
    <source>
        <dbReference type="ARBA" id="ARBA00004141"/>
    </source>
</evidence>
<protein>
    <recommendedName>
        <fullName evidence="12">ABC transporter domain-containing protein</fullName>
    </recommendedName>
</protein>
<evidence type="ECO:0000256" key="9">
    <source>
        <dbReference type="ARBA" id="ARBA00023136"/>
    </source>
</evidence>
<feature type="transmembrane region" description="Helical" evidence="11">
    <location>
        <begin position="535"/>
        <end position="554"/>
    </location>
</feature>
<feature type="transmembrane region" description="Helical" evidence="11">
    <location>
        <begin position="648"/>
        <end position="668"/>
    </location>
</feature>
<dbReference type="EMBL" id="JBEDUW010000003">
    <property type="protein sequence ID" value="KAK9938205.1"/>
    <property type="molecule type" value="Genomic_DNA"/>
</dbReference>
<dbReference type="AlphaFoldDB" id="A0AAW1XQN5"/>
<feature type="compositionally biased region" description="Polar residues" evidence="10">
    <location>
        <begin position="122"/>
        <end position="136"/>
    </location>
</feature>
<keyword evidence="14" id="KW-1185">Reference proteome</keyword>
<dbReference type="GO" id="GO:0005886">
    <property type="term" value="C:plasma membrane"/>
    <property type="evidence" value="ECO:0007669"/>
    <property type="project" value="UniProtKB-ARBA"/>
</dbReference>
<evidence type="ECO:0000313" key="13">
    <source>
        <dbReference type="EMBL" id="KAK9938205.1"/>
    </source>
</evidence>
<feature type="compositionally biased region" description="Basic and acidic residues" evidence="10">
    <location>
        <begin position="111"/>
        <end position="120"/>
    </location>
</feature>
<evidence type="ECO:0000313" key="14">
    <source>
        <dbReference type="Proteomes" id="UP001457282"/>
    </source>
</evidence>
<keyword evidence="8 11" id="KW-1133">Transmembrane helix</keyword>
<feature type="transmembrane region" description="Helical" evidence="11">
    <location>
        <begin position="615"/>
        <end position="636"/>
    </location>
</feature>
<dbReference type="Pfam" id="PF00005">
    <property type="entry name" value="ABC_tran"/>
    <property type="match status" value="1"/>
</dbReference>
<evidence type="ECO:0000259" key="12">
    <source>
        <dbReference type="PROSITE" id="PS50893"/>
    </source>
</evidence>
<comment type="caution">
    <text evidence="13">The sequence shown here is derived from an EMBL/GenBank/DDBJ whole genome shotgun (WGS) entry which is preliminary data.</text>
</comment>
<dbReference type="GO" id="GO:0016887">
    <property type="term" value="F:ATP hydrolysis activity"/>
    <property type="evidence" value="ECO:0007669"/>
    <property type="project" value="InterPro"/>
</dbReference>
<keyword evidence="3" id="KW-0813">Transport</keyword>
<dbReference type="Proteomes" id="UP001457282">
    <property type="component" value="Unassembled WGS sequence"/>
</dbReference>
<dbReference type="Pfam" id="PF19055">
    <property type="entry name" value="ABC2_membrane_7"/>
    <property type="match status" value="1"/>
</dbReference>
<keyword evidence="4 11" id="KW-0812">Transmembrane</keyword>
<gene>
    <name evidence="13" type="ORF">M0R45_014958</name>
</gene>
<keyword evidence="9 11" id="KW-0472">Membrane</keyword>
<sequence length="761" mass="86113">MFSPRWMNKLASDNVTRLGVAVLQNSDVFPNKNWFWIGCAALVGFAILLNILYTFSLMYLSPAGKTQAIISEELAEEMEGDQEESREEPRLRRPESKKHSFSRSLSSFDENNSREMEIRRMSSLSNASGPSRNADSSLEVAHGVAPKRGMVLPFTPLAMSFDDVNYYVDMPPEMKEEGVTEDKLQLLRQVTGSFRPGVLTALMGVSGAGKTTLMDVLAGRKTGGYIEGDIRISGFPKKQETFARISGYCEQTDIHSPQVTVKESLIYSAFLRLPKEVSNQDKMIFIEEVMELVELASLQDALVGLPGISGLSTEQRKRLTIAVELVANPSIIFMDEPTSGLDARAAAIVMRTVRNTVDTGRTVVCTIHQPSIDIFEAFDELLLLKRGGQIIYLGPLGSNSHKIIEYFEAVPGAQKIKEKYNPATWMLEVSSVGTEVKLGMDFAQHYRSSSLHQRNKALIKELSTPPPGAEDLYFSTQYSQSSLQQFKSCLWKQWWTYWRTPDYNLVRFFFTFTCALMLGSIFWKVGTKRENTSDLTMIIGALFSAVLFVGINNCSAVQPIIATERTVFYRERAAGMYSALPYALAQVIIEIPYVFLQTTYYTLIVYAMVSFQWTAAKFFWFFFVNFLSFLYFTYYGMMTVSITPNHQVASIFAAAFYALFNLFSGFFIPRPKIPKWWVWYYWANPVAWTVYGLIVSQYGDIEETIKAPGMASDPTVKWYIEDHFGFDPNFMGPVAGVLIGFTLFFAFLYGYCIKTLNFQIR</sequence>
<dbReference type="GO" id="GO:0005524">
    <property type="term" value="F:ATP binding"/>
    <property type="evidence" value="ECO:0007669"/>
    <property type="project" value="UniProtKB-KW"/>
</dbReference>
<dbReference type="InterPro" id="IPR027417">
    <property type="entry name" value="P-loop_NTPase"/>
</dbReference>
<feature type="region of interest" description="Disordered" evidence="10">
    <location>
        <begin position="76"/>
        <end position="139"/>
    </location>
</feature>
<comment type="similarity">
    <text evidence="2">Belongs to the ABC transporter superfamily. ABCG family. PDR (TC 3.A.1.205) subfamily.</text>
</comment>
<dbReference type="Pfam" id="PF08370">
    <property type="entry name" value="PDR_assoc"/>
    <property type="match status" value="1"/>
</dbReference>
<dbReference type="InterPro" id="IPR034003">
    <property type="entry name" value="ABCG_PDR_2"/>
</dbReference>
<dbReference type="PANTHER" id="PTHR19241">
    <property type="entry name" value="ATP-BINDING CASSETTE TRANSPORTER"/>
    <property type="match status" value="1"/>
</dbReference>
<feature type="compositionally biased region" description="Basic and acidic residues" evidence="10">
    <location>
        <begin position="87"/>
        <end position="98"/>
    </location>
</feature>
<dbReference type="SUPFAM" id="SSF52540">
    <property type="entry name" value="P-loop containing nucleoside triphosphate hydrolases"/>
    <property type="match status" value="1"/>
</dbReference>
<evidence type="ECO:0000256" key="6">
    <source>
        <dbReference type="ARBA" id="ARBA00022741"/>
    </source>
</evidence>
<feature type="compositionally biased region" description="Acidic residues" evidence="10">
    <location>
        <begin position="76"/>
        <end position="86"/>
    </location>
</feature>
<feature type="transmembrane region" description="Helical" evidence="11">
    <location>
        <begin position="505"/>
        <end position="523"/>
    </location>
</feature>
<dbReference type="PROSITE" id="PS50893">
    <property type="entry name" value="ABC_TRANSPORTER_2"/>
    <property type="match status" value="1"/>
</dbReference>
<evidence type="ECO:0000256" key="11">
    <source>
        <dbReference type="SAM" id="Phobius"/>
    </source>
</evidence>
<feature type="transmembrane region" description="Helical" evidence="11">
    <location>
        <begin position="34"/>
        <end position="55"/>
    </location>
</feature>
<dbReference type="Gene3D" id="3.40.50.300">
    <property type="entry name" value="P-loop containing nucleotide triphosphate hydrolases"/>
    <property type="match status" value="1"/>
</dbReference>
<evidence type="ECO:0000256" key="10">
    <source>
        <dbReference type="SAM" id="MobiDB-lite"/>
    </source>
</evidence>
<feature type="transmembrane region" description="Helical" evidence="11">
    <location>
        <begin position="730"/>
        <end position="752"/>
    </location>
</feature>
<evidence type="ECO:0000256" key="8">
    <source>
        <dbReference type="ARBA" id="ARBA00022989"/>
    </source>
</evidence>
<dbReference type="CDD" id="cd03232">
    <property type="entry name" value="ABCG_PDR_domain2"/>
    <property type="match status" value="1"/>
</dbReference>
<organism evidence="13 14">
    <name type="scientific">Rubus argutus</name>
    <name type="common">Southern blackberry</name>
    <dbReference type="NCBI Taxonomy" id="59490"/>
    <lineage>
        <taxon>Eukaryota</taxon>
        <taxon>Viridiplantae</taxon>
        <taxon>Streptophyta</taxon>
        <taxon>Embryophyta</taxon>
        <taxon>Tracheophyta</taxon>
        <taxon>Spermatophyta</taxon>
        <taxon>Magnoliopsida</taxon>
        <taxon>eudicotyledons</taxon>
        <taxon>Gunneridae</taxon>
        <taxon>Pentapetalae</taxon>
        <taxon>rosids</taxon>
        <taxon>fabids</taxon>
        <taxon>Rosales</taxon>
        <taxon>Rosaceae</taxon>
        <taxon>Rosoideae</taxon>
        <taxon>Rosoideae incertae sedis</taxon>
        <taxon>Rubus</taxon>
    </lineage>
</organism>
<feature type="transmembrane region" description="Helical" evidence="11">
    <location>
        <begin position="574"/>
        <end position="595"/>
    </location>
</feature>
<dbReference type="InterPro" id="IPR003439">
    <property type="entry name" value="ABC_transporter-like_ATP-bd"/>
</dbReference>
<evidence type="ECO:0000256" key="2">
    <source>
        <dbReference type="ARBA" id="ARBA00006012"/>
    </source>
</evidence>
<dbReference type="InterPro" id="IPR013581">
    <property type="entry name" value="PDR_assoc"/>
</dbReference>
<dbReference type="Pfam" id="PF01061">
    <property type="entry name" value="ABC2_membrane"/>
    <property type="match status" value="1"/>
</dbReference>
<reference evidence="13 14" key="1">
    <citation type="journal article" date="2023" name="G3 (Bethesda)">
        <title>A chromosome-length genome assembly and annotation of blackberry (Rubus argutus, cv. 'Hillquist').</title>
        <authorList>
            <person name="Bruna T."/>
            <person name="Aryal R."/>
            <person name="Dudchenko O."/>
            <person name="Sargent D.J."/>
            <person name="Mead D."/>
            <person name="Buti M."/>
            <person name="Cavallini A."/>
            <person name="Hytonen T."/>
            <person name="Andres J."/>
            <person name="Pham M."/>
            <person name="Weisz D."/>
            <person name="Mascagni F."/>
            <person name="Usai G."/>
            <person name="Natali L."/>
            <person name="Bassil N."/>
            <person name="Fernandez G.E."/>
            <person name="Lomsadze A."/>
            <person name="Armour M."/>
            <person name="Olukolu B."/>
            <person name="Poorten T."/>
            <person name="Britton C."/>
            <person name="Davik J."/>
            <person name="Ashrafi H."/>
            <person name="Aiden E.L."/>
            <person name="Borodovsky M."/>
            <person name="Worthington M."/>
        </authorList>
    </citation>
    <scope>NUCLEOTIDE SEQUENCE [LARGE SCALE GENOMIC DNA]</scope>
    <source>
        <strain evidence="13">PI 553951</strain>
    </source>
</reference>
<comment type="subcellular location">
    <subcellularLocation>
        <location evidence="1">Membrane</location>
        <topology evidence="1">Multi-pass membrane protein</topology>
    </subcellularLocation>
</comment>
<accession>A0AAW1XQN5</accession>
<evidence type="ECO:0000256" key="3">
    <source>
        <dbReference type="ARBA" id="ARBA00022448"/>
    </source>
</evidence>
<dbReference type="InterPro" id="IPR003593">
    <property type="entry name" value="AAA+_ATPase"/>
</dbReference>
<proteinExistence type="inferred from homology"/>
<dbReference type="GO" id="GO:0140359">
    <property type="term" value="F:ABC-type transporter activity"/>
    <property type="evidence" value="ECO:0007669"/>
    <property type="project" value="InterPro"/>
</dbReference>
<evidence type="ECO:0000256" key="5">
    <source>
        <dbReference type="ARBA" id="ARBA00022737"/>
    </source>
</evidence>
<evidence type="ECO:0000256" key="7">
    <source>
        <dbReference type="ARBA" id="ARBA00022840"/>
    </source>
</evidence>
<dbReference type="InterPro" id="IPR043926">
    <property type="entry name" value="ABCG_dom"/>
</dbReference>
<feature type="domain" description="ABC transporter" evidence="12">
    <location>
        <begin position="159"/>
        <end position="412"/>
    </location>
</feature>